<evidence type="ECO:0000256" key="3">
    <source>
        <dbReference type="ARBA" id="ARBA00022448"/>
    </source>
</evidence>
<keyword evidence="7 9" id="KW-1133">Transmembrane helix</keyword>
<sequence length="203" mass="22154">MFLSGTLMTVFIALFGVLLGTILGLLLSVMKISKIKVLQALASVYVEFIRGTPLLVQVYIIYFGLPAIGIKLDPVLASIVAVSINSGAYVAEIIRGGINAVDTGQLEAGRTLGMSYYQALRYIVIPQAFKNILPALGNEFITIIKESSIVSVIGVADLMYNANTVRNQTYLPFTPLLFAALIYFVLTFGLSRLLKGLERKWAR</sequence>
<evidence type="ECO:0000256" key="4">
    <source>
        <dbReference type="ARBA" id="ARBA00022475"/>
    </source>
</evidence>
<dbReference type="PANTHER" id="PTHR30614:SF20">
    <property type="entry name" value="GLUTAMINE TRANSPORT SYSTEM PERMEASE PROTEIN GLNP"/>
    <property type="match status" value="1"/>
</dbReference>
<dbReference type="PROSITE" id="PS50928">
    <property type="entry name" value="ABC_TM1"/>
    <property type="match status" value="1"/>
</dbReference>
<evidence type="ECO:0000256" key="9">
    <source>
        <dbReference type="RuleBase" id="RU363032"/>
    </source>
</evidence>
<feature type="domain" description="ABC transmembrane type-1" evidence="10">
    <location>
        <begin position="6"/>
        <end position="194"/>
    </location>
</feature>
<evidence type="ECO:0000256" key="7">
    <source>
        <dbReference type="ARBA" id="ARBA00022989"/>
    </source>
</evidence>
<evidence type="ECO:0000256" key="5">
    <source>
        <dbReference type="ARBA" id="ARBA00022692"/>
    </source>
</evidence>
<evidence type="ECO:0000256" key="2">
    <source>
        <dbReference type="ARBA" id="ARBA00010072"/>
    </source>
</evidence>
<feature type="transmembrane region" description="Helical" evidence="9">
    <location>
        <begin position="6"/>
        <end position="27"/>
    </location>
</feature>
<accession>A0A5R8QAF8</accession>
<dbReference type="InterPro" id="IPR010065">
    <property type="entry name" value="AA_ABC_transptr_permease_3TM"/>
</dbReference>
<evidence type="ECO:0000256" key="8">
    <source>
        <dbReference type="ARBA" id="ARBA00023136"/>
    </source>
</evidence>
<dbReference type="PANTHER" id="PTHR30614">
    <property type="entry name" value="MEMBRANE COMPONENT OF AMINO ACID ABC TRANSPORTER"/>
    <property type="match status" value="1"/>
</dbReference>
<dbReference type="FunFam" id="1.10.3720.10:FF:000033">
    <property type="entry name" value="Polar amino acid ABC transporter permease"/>
    <property type="match status" value="1"/>
</dbReference>
<dbReference type="Pfam" id="PF00528">
    <property type="entry name" value="BPD_transp_1"/>
    <property type="match status" value="1"/>
</dbReference>
<keyword evidence="6" id="KW-0029">Amino-acid transport</keyword>
<dbReference type="EMBL" id="VBWP01000008">
    <property type="protein sequence ID" value="TLG72581.1"/>
    <property type="molecule type" value="Genomic_DNA"/>
</dbReference>
<dbReference type="RefSeq" id="WP_138191683.1">
    <property type="nucleotide sequence ID" value="NZ_VBWP01000008.1"/>
</dbReference>
<evidence type="ECO:0000313" key="11">
    <source>
        <dbReference type="EMBL" id="TLG72581.1"/>
    </source>
</evidence>
<evidence type="ECO:0000313" key="12">
    <source>
        <dbReference type="Proteomes" id="UP000306912"/>
    </source>
</evidence>
<dbReference type="AlphaFoldDB" id="A0A5R8QAF8"/>
<dbReference type="GO" id="GO:0043190">
    <property type="term" value="C:ATP-binding cassette (ABC) transporter complex"/>
    <property type="evidence" value="ECO:0007669"/>
    <property type="project" value="InterPro"/>
</dbReference>
<evidence type="ECO:0000256" key="1">
    <source>
        <dbReference type="ARBA" id="ARBA00004651"/>
    </source>
</evidence>
<comment type="caution">
    <text evidence="11">The sequence shown here is derived from an EMBL/GenBank/DDBJ whole genome shotgun (WGS) entry which is preliminary data.</text>
</comment>
<keyword evidence="12" id="KW-1185">Reference proteome</keyword>
<keyword evidence="8 9" id="KW-0472">Membrane</keyword>
<evidence type="ECO:0000259" key="10">
    <source>
        <dbReference type="PROSITE" id="PS50928"/>
    </source>
</evidence>
<name>A0A5R8QAF8_9FIRM</name>
<dbReference type="GO" id="GO:0006865">
    <property type="term" value="P:amino acid transport"/>
    <property type="evidence" value="ECO:0007669"/>
    <property type="project" value="UniProtKB-KW"/>
</dbReference>
<feature type="transmembrane region" description="Helical" evidence="9">
    <location>
        <begin position="48"/>
        <end position="68"/>
    </location>
</feature>
<keyword evidence="4" id="KW-1003">Cell membrane</keyword>
<dbReference type="SUPFAM" id="SSF161098">
    <property type="entry name" value="MetI-like"/>
    <property type="match status" value="1"/>
</dbReference>
<reference evidence="11 12" key="1">
    <citation type="submission" date="2019-05" db="EMBL/GenBank/DDBJ databases">
        <title>Culicoidintestinum kansasii gen. nov., sp. nov. from the gastrointestinal tract of the biting midge, Culicoides sonorensis.</title>
        <authorList>
            <person name="Neupane S."/>
            <person name="Ghosh A."/>
            <person name="Gunther S."/>
            <person name="Martin K."/>
            <person name="Zurek L."/>
        </authorList>
    </citation>
    <scope>NUCLEOTIDE SEQUENCE [LARGE SCALE GENOMIC DNA]</scope>
    <source>
        <strain evidence="11 12">CS-1</strain>
    </source>
</reference>
<dbReference type="NCBIfam" id="TIGR01726">
    <property type="entry name" value="HEQRo_perm_3TM"/>
    <property type="match status" value="1"/>
</dbReference>
<dbReference type="Proteomes" id="UP000306912">
    <property type="component" value="Unassembled WGS sequence"/>
</dbReference>
<dbReference type="CDD" id="cd06261">
    <property type="entry name" value="TM_PBP2"/>
    <property type="match status" value="1"/>
</dbReference>
<dbReference type="Gene3D" id="1.10.3720.10">
    <property type="entry name" value="MetI-like"/>
    <property type="match status" value="1"/>
</dbReference>
<dbReference type="InterPro" id="IPR000515">
    <property type="entry name" value="MetI-like"/>
</dbReference>
<dbReference type="InterPro" id="IPR043429">
    <property type="entry name" value="ArtM/GltK/GlnP/TcyL/YhdX-like"/>
</dbReference>
<dbReference type="InParanoid" id="A0A5R8QAF8"/>
<keyword evidence="5 9" id="KW-0812">Transmembrane</keyword>
<feature type="transmembrane region" description="Helical" evidence="9">
    <location>
        <begin position="173"/>
        <end position="194"/>
    </location>
</feature>
<organism evidence="11 12">
    <name type="scientific">Culicoidibacter larvae</name>
    <dbReference type="NCBI Taxonomy" id="2579976"/>
    <lineage>
        <taxon>Bacteria</taxon>
        <taxon>Bacillati</taxon>
        <taxon>Bacillota</taxon>
        <taxon>Culicoidibacteria</taxon>
        <taxon>Culicoidibacterales</taxon>
        <taxon>Culicoidibacteraceae</taxon>
        <taxon>Culicoidibacter</taxon>
    </lineage>
</organism>
<protein>
    <submittedName>
        <fullName evidence="11">Amino acid ABC transporter permease</fullName>
    </submittedName>
</protein>
<comment type="subcellular location">
    <subcellularLocation>
        <location evidence="1 9">Cell membrane</location>
        <topology evidence="1 9">Multi-pass membrane protein</topology>
    </subcellularLocation>
</comment>
<proteinExistence type="inferred from homology"/>
<gene>
    <name evidence="11" type="ORF">FEZ08_08960</name>
</gene>
<comment type="similarity">
    <text evidence="2">Belongs to the binding-protein-dependent transport system permease family. HisMQ subfamily.</text>
</comment>
<keyword evidence="3 9" id="KW-0813">Transport</keyword>
<dbReference type="FunCoup" id="A0A5R8QAF8">
    <property type="interactions" value="52"/>
</dbReference>
<evidence type="ECO:0000256" key="6">
    <source>
        <dbReference type="ARBA" id="ARBA00022970"/>
    </source>
</evidence>
<dbReference type="GO" id="GO:0022857">
    <property type="term" value="F:transmembrane transporter activity"/>
    <property type="evidence" value="ECO:0007669"/>
    <property type="project" value="InterPro"/>
</dbReference>
<dbReference type="OrthoDB" id="9787841at2"/>
<dbReference type="InterPro" id="IPR035906">
    <property type="entry name" value="MetI-like_sf"/>
</dbReference>